<comment type="caution">
    <text evidence="2">The sequence shown here is derived from an EMBL/GenBank/DDBJ whole genome shotgun (WGS) entry which is preliminary data.</text>
</comment>
<feature type="compositionally biased region" description="Basic and acidic residues" evidence="1">
    <location>
        <begin position="23"/>
        <end position="38"/>
    </location>
</feature>
<evidence type="ECO:0000313" key="2">
    <source>
        <dbReference type="EMBL" id="GAA4131827.1"/>
    </source>
</evidence>
<reference evidence="3" key="1">
    <citation type="journal article" date="2019" name="Int. J. Syst. Evol. Microbiol.">
        <title>The Global Catalogue of Microorganisms (GCM) 10K type strain sequencing project: providing services to taxonomists for standard genome sequencing and annotation.</title>
        <authorList>
            <consortium name="The Broad Institute Genomics Platform"/>
            <consortium name="The Broad Institute Genome Sequencing Center for Infectious Disease"/>
            <person name="Wu L."/>
            <person name="Ma J."/>
        </authorList>
    </citation>
    <scope>NUCLEOTIDE SEQUENCE [LARGE SCALE GENOMIC DNA]</scope>
    <source>
        <strain evidence="3">JCM 17316</strain>
    </source>
</reference>
<feature type="compositionally biased region" description="Low complexity" evidence="1">
    <location>
        <begin position="39"/>
        <end position="48"/>
    </location>
</feature>
<proteinExistence type="predicted"/>
<gene>
    <name evidence="2" type="ORF">GCM10022416_11030</name>
</gene>
<feature type="region of interest" description="Disordered" evidence="1">
    <location>
        <begin position="23"/>
        <end position="61"/>
    </location>
</feature>
<accession>A0ABP7Y7N5</accession>
<keyword evidence="3" id="KW-1185">Reference proteome</keyword>
<protein>
    <submittedName>
        <fullName evidence="2">Uncharacterized protein</fullName>
    </submittedName>
</protein>
<name>A0ABP7Y7N5_9ACTN</name>
<dbReference type="EMBL" id="BAABDO010000009">
    <property type="protein sequence ID" value="GAA4131827.1"/>
    <property type="molecule type" value="Genomic_DNA"/>
</dbReference>
<sequence length="61" mass="6563">MVGQQGRAVTKVHKWNLKARCVHHGDEGRRAPRRRTADTADGIAHSIASGGGIDSADTRET</sequence>
<evidence type="ECO:0000256" key="1">
    <source>
        <dbReference type="SAM" id="MobiDB-lite"/>
    </source>
</evidence>
<organism evidence="2 3">
    <name type="scientific">Actinomadura keratinilytica</name>
    <dbReference type="NCBI Taxonomy" id="547461"/>
    <lineage>
        <taxon>Bacteria</taxon>
        <taxon>Bacillati</taxon>
        <taxon>Actinomycetota</taxon>
        <taxon>Actinomycetes</taxon>
        <taxon>Streptosporangiales</taxon>
        <taxon>Thermomonosporaceae</taxon>
        <taxon>Actinomadura</taxon>
    </lineage>
</organism>
<evidence type="ECO:0000313" key="3">
    <source>
        <dbReference type="Proteomes" id="UP001500266"/>
    </source>
</evidence>
<dbReference type="Proteomes" id="UP001500266">
    <property type="component" value="Unassembled WGS sequence"/>
</dbReference>